<reference evidence="2" key="1">
    <citation type="submission" date="2018-05" db="EMBL/GenBank/DDBJ databases">
        <authorList>
            <person name="Lanie J.A."/>
            <person name="Ng W.-L."/>
            <person name="Kazmierczak K.M."/>
            <person name="Andrzejewski T.M."/>
            <person name="Davidsen T.M."/>
            <person name="Wayne K.J."/>
            <person name="Tettelin H."/>
            <person name="Glass J.I."/>
            <person name="Rusch D."/>
            <person name="Podicherti R."/>
            <person name="Tsui H.-C.T."/>
            <person name="Winkler M.E."/>
        </authorList>
    </citation>
    <scope>NUCLEOTIDE SEQUENCE</scope>
</reference>
<organism evidence="2">
    <name type="scientific">marine metagenome</name>
    <dbReference type="NCBI Taxonomy" id="408172"/>
    <lineage>
        <taxon>unclassified sequences</taxon>
        <taxon>metagenomes</taxon>
        <taxon>ecological metagenomes</taxon>
    </lineage>
</organism>
<sequence length="124" mass="13330">MHKPETSAIVTAVVGCGTIGSSWAALFSLHGHRVMMYDISEAATVAGRDRARALIDSVVKHELYSAEDAEQARSHLEVALEPAALQQATFVQESVRETYEDKALIHALIEKHVDAAATIVSSSS</sequence>
<gene>
    <name evidence="2" type="ORF">METZ01_LOCUS467299</name>
</gene>
<dbReference type="SUPFAM" id="SSF51735">
    <property type="entry name" value="NAD(P)-binding Rossmann-fold domains"/>
    <property type="match status" value="1"/>
</dbReference>
<name>A0A383B4U8_9ZZZZ</name>
<protein>
    <recommendedName>
        <fullName evidence="1">3-hydroxyacyl-CoA dehydrogenase NAD binding domain-containing protein</fullName>
    </recommendedName>
</protein>
<evidence type="ECO:0000313" key="2">
    <source>
        <dbReference type="EMBL" id="SVE14445.1"/>
    </source>
</evidence>
<evidence type="ECO:0000259" key="1">
    <source>
        <dbReference type="Pfam" id="PF02737"/>
    </source>
</evidence>
<dbReference type="GO" id="GO:0070403">
    <property type="term" value="F:NAD+ binding"/>
    <property type="evidence" value="ECO:0007669"/>
    <property type="project" value="InterPro"/>
</dbReference>
<proteinExistence type="predicted"/>
<dbReference type="PANTHER" id="PTHR48075:SF1">
    <property type="entry name" value="LAMBDA-CRYSTALLIN HOMOLOG"/>
    <property type="match status" value="1"/>
</dbReference>
<feature type="domain" description="3-hydroxyacyl-CoA dehydrogenase NAD binding" evidence="1">
    <location>
        <begin position="12"/>
        <end position="124"/>
    </location>
</feature>
<dbReference type="InterPro" id="IPR036291">
    <property type="entry name" value="NAD(P)-bd_dom_sf"/>
</dbReference>
<dbReference type="GO" id="GO:0006631">
    <property type="term" value="P:fatty acid metabolic process"/>
    <property type="evidence" value="ECO:0007669"/>
    <property type="project" value="InterPro"/>
</dbReference>
<dbReference type="GO" id="GO:0050104">
    <property type="term" value="F:L-gulonate 3-dehydrogenase activity"/>
    <property type="evidence" value="ECO:0007669"/>
    <property type="project" value="TreeGrafter"/>
</dbReference>
<dbReference type="Gene3D" id="3.40.50.720">
    <property type="entry name" value="NAD(P)-binding Rossmann-like Domain"/>
    <property type="match status" value="1"/>
</dbReference>
<dbReference type="EMBL" id="UINC01197126">
    <property type="protein sequence ID" value="SVE14445.1"/>
    <property type="molecule type" value="Genomic_DNA"/>
</dbReference>
<accession>A0A383B4U8</accession>
<dbReference type="AlphaFoldDB" id="A0A383B4U8"/>
<feature type="non-terminal residue" evidence="2">
    <location>
        <position position="124"/>
    </location>
</feature>
<dbReference type="InterPro" id="IPR006176">
    <property type="entry name" value="3-OHacyl-CoA_DH_NAD-bd"/>
</dbReference>
<dbReference type="PANTHER" id="PTHR48075">
    <property type="entry name" value="3-HYDROXYACYL-COA DEHYDROGENASE FAMILY PROTEIN"/>
    <property type="match status" value="1"/>
</dbReference>
<dbReference type="PROSITE" id="PS51257">
    <property type="entry name" value="PROKAR_LIPOPROTEIN"/>
    <property type="match status" value="1"/>
</dbReference>
<dbReference type="Pfam" id="PF02737">
    <property type="entry name" value="3HCDH_N"/>
    <property type="match status" value="1"/>
</dbReference>